<feature type="coiled-coil region" evidence="9">
    <location>
        <begin position="1"/>
        <end position="28"/>
    </location>
</feature>
<dbReference type="GO" id="GO:0005783">
    <property type="term" value="C:endoplasmic reticulum"/>
    <property type="evidence" value="ECO:0007669"/>
    <property type="project" value="TreeGrafter"/>
</dbReference>
<dbReference type="GO" id="GO:0006890">
    <property type="term" value="P:retrograde vesicle-mediated transport, Golgi to endoplasmic reticulum"/>
    <property type="evidence" value="ECO:0007669"/>
    <property type="project" value="TreeGrafter"/>
</dbReference>
<gene>
    <name evidence="11" type="ORF">OSTQU699_LOCUS5330</name>
</gene>
<dbReference type="GO" id="GO:0031201">
    <property type="term" value="C:SNARE complex"/>
    <property type="evidence" value="ECO:0007669"/>
    <property type="project" value="TreeGrafter"/>
</dbReference>
<reference evidence="11" key="1">
    <citation type="submission" date="2020-12" db="EMBL/GenBank/DDBJ databases">
        <authorList>
            <person name="Iha C."/>
        </authorList>
    </citation>
    <scope>NUCLEOTIDE SEQUENCE</scope>
</reference>
<dbReference type="SUPFAM" id="SSF58038">
    <property type="entry name" value="SNARE fusion complex"/>
    <property type="match status" value="1"/>
</dbReference>
<organism evidence="11 12">
    <name type="scientific">Ostreobium quekettii</name>
    <dbReference type="NCBI Taxonomy" id="121088"/>
    <lineage>
        <taxon>Eukaryota</taxon>
        <taxon>Viridiplantae</taxon>
        <taxon>Chlorophyta</taxon>
        <taxon>core chlorophytes</taxon>
        <taxon>Ulvophyceae</taxon>
        <taxon>TCBD clade</taxon>
        <taxon>Bryopsidales</taxon>
        <taxon>Ostreobineae</taxon>
        <taxon>Ostreobiaceae</taxon>
        <taxon>Ostreobium</taxon>
    </lineage>
</organism>
<dbReference type="PANTHER" id="PTHR15959:SF0">
    <property type="entry name" value="SYNTAXIN-18"/>
    <property type="match status" value="1"/>
</dbReference>
<evidence type="ECO:0000256" key="7">
    <source>
        <dbReference type="ARBA" id="ARBA00023054"/>
    </source>
</evidence>
<proteinExistence type="inferred from homology"/>
<evidence type="ECO:0000313" key="12">
    <source>
        <dbReference type="Proteomes" id="UP000708148"/>
    </source>
</evidence>
<feature type="transmembrane region" description="Helical" evidence="10">
    <location>
        <begin position="84"/>
        <end position="102"/>
    </location>
</feature>
<keyword evidence="6 10" id="KW-1133">Transmembrane helix</keyword>
<keyword evidence="7 9" id="KW-0175">Coiled coil</keyword>
<dbReference type="Proteomes" id="UP000708148">
    <property type="component" value="Unassembled WGS sequence"/>
</dbReference>
<evidence type="ECO:0000256" key="3">
    <source>
        <dbReference type="ARBA" id="ARBA00022448"/>
    </source>
</evidence>
<accession>A0A8S1IYC4</accession>
<dbReference type="OrthoDB" id="342981at2759"/>
<evidence type="ECO:0008006" key="13">
    <source>
        <dbReference type="Google" id="ProtNLM"/>
    </source>
</evidence>
<dbReference type="AlphaFoldDB" id="A0A8S1IYC4"/>
<dbReference type="Gene3D" id="1.20.5.110">
    <property type="match status" value="1"/>
</dbReference>
<comment type="similarity">
    <text evidence="2">Belongs to the syntaxin family.</text>
</comment>
<evidence type="ECO:0000256" key="10">
    <source>
        <dbReference type="SAM" id="Phobius"/>
    </source>
</evidence>
<evidence type="ECO:0000256" key="4">
    <source>
        <dbReference type="ARBA" id="ARBA00022692"/>
    </source>
</evidence>
<keyword evidence="8 10" id="KW-0472">Membrane</keyword>
<keyword evidence="3" id="KW-0813">Transport</keyword>
<evidence type="ECO:0000256" key="1">
    <source>
        <dbReference type="ARBA" id="ARBA00004211"/>
    </source>
</evidence>
<name>A0A8S1IYC4_9CHLO</name>
<evidence type="ECO:0000256" key="9">
    <source>
        <dbReference type="SAM" id="Coils"/>
    </source>
</evidence>
<evidence type="ECO:0000256" key="2">
    <source>
        <dbReference type="ARBA" id="ARBA00009063"/>
    </source>
</evidence>
<dbReference type="EMBL" id="CAJHUC010001143">
    <property type="protein sequence ID" value="CAD7699971.1"/>
    <property type="molecule type" value="Genomic_DNA"/>
</dbReference>
<evidence type="ECO:0000256" key="6">
    <source>
        <dbReference type="ARBA" id="ARBA00022989"/>
    </source>
</evidence>
<dbReference type="PANTHER" id="PTHR15959">
    <property type="entry name" value="SYNTAXIN-18"/>
    <property type="match status" value="1"/>
</dbReference>
<comment type="subcellular location">
    <subcellularLocation>
        <location evidence="1">Membrane</location>
        <topology evidence="1">Single-pass type IV membrane protein</topology>
    </subcellularLocation>
</comment>
<evidence type="ECO:0000256" key="8">
    <source>
        <dbReference type="ARBA" id="ARBA00023136"/>
    </source>
</evidence>
<keyword evidence="12" id="KW-1185">Reference proteome</keyword>
<evidence type="ECO:0000313" key="11">
    <source>
        <dbReference type="EMBL" id="CAD7699971.1"/>
    </source>
</evidence>
<comment type="caution">
    <text evidence="11">The sequence shown here is derived from an EMBL/GenBank/DDBJ whole genome shotgun (WGS) entry which is preliminary data.</text>
</comment>
<dbReference type="GO" id="GO:0015031">
    <property type="term" value="P:protein transport"/>
    <property type="evidence" value="ECO:0007669"/>
    <property type="project" value="UniProtKB-KW"/>
</dbReference>
<keyword evidence="4 10" id="KW-0812">Transmembrane</keyword>
<sequence length="104" mass="11439">MAMVEEENAALLEELGKLSQKAQGTEQMMQEIATLNQMFSDQILGQAAQIEQIYLDAVHASANVKTGNVHLTKAVALNTSTRKIVLALLVTASLLLLFYDWFNS</sequence>
<protein>
    <recommendedName>
        <fullName evidence="13">t-SNARE coiled-coil homology domain-containing protein</fullName>
    </recommendedName>
</protein>
<keyword evidence="5" id="KW-0653">Protein transport</keyword>
<evidence type="ECO:0000256" key="5">
    <source>
        <dbReference type="ARBA" id="ARBA00022927"/>
    </source>
</evidence>